<dbReference type="InterPro" id="IPR043137">
    <property type="entry name" value="GGT_ssub_C"/>
</dbReference>
<dbReference type="PANTHER" id="PTHR43881:SF1">
    <property type="entry name" value="GAMMA-GLUTAMYLTRANSPEPTIDASE (AFU_ORTHOLOGUE AFUA_4G13580)"/>
    <property type="match status" value="1"/>
</dbReference>
<dbReference type="InterPro" id="IPR043138">
    <property type="entry name" value="GGT_lsub"/>
</dbReference>
<dbReference type="AlphaFoldDB" id="A0A965ZDD3"/>
<evidence type="ECO:0000313" key="3">
    <source>
        <dbReference type="Proteomes" id="UP000638732"/>
    </source>
</evidence>
<evidence type="ECO:0000256" key="1">
    <source>
        <dbReference type="SAM" id="SignalP"/>
    </source>
</evidence>
<dbReference type="PRINTS" id="PR01210">
    <property type="entry name" value="GGTRANSPTASE"/>
</dbReference>
<feature type="chain" id="PRO_5038110322" evidence="1">
    <location>
        <begin position="20"/>
        <end position="626"/>
    </location>
</feature>
<protein>
    <submittedName>
        <fullName evidence="2">Gamma-glutamyltransferase family protein</fullName>
    </submittedName>
</protein>
<feature type="signal peptide" evidence="1">
    <location>
        <begin position="1"/>
        <end position="19"/>
    </location>
</feature>
<keyword evidence="1" id="KW-0732">Signal</keyword>
<dbReference type="RefSeq" id="WP_166584693.1">
    <property type="nucleotide sequence ID" value="NZ_WWEO01000039.1"/>
</dbReference>
<comment type="caution">
    <text evidence="2">The sequence shown here is derived from an EMBL/GenBank/DDBJ whole genome shotgun (WGS) entry which is preliminary data.</text>
</comment>
<reference evidence="2" key="2">
    <citation type="submission" date="2020-10" db="EMBL/GenBank/DDBJ databases">
        <title>Mucilaginibacter sp. nov., isolated from soil.</title>
        <authorList>
            <person name="Jeon C.O."/>
        </authorList>
    </citation>
    <scope>NUCLEOTIDE SEQUENCE</scope>
    <source>
        <strain evidence="2">R11</strain>
    </source>
</reference>
<evidence type="ECO:0000313" key="2">
    <source>
        <dbReference type="EMBL" id="NCD68670.1"/>
    </source>
</evidence>
<dbReference type="Gene3D" id="1.10.246.130">
    <property type="match status" value="1"/>
</dbReference>
<accession>A0A965ZDD3</accession>
<dbReference type="Gene3D" id="3.60.20.40">
    <property type="match status" value="1"/>
</dbReference>
<dbReference type="EMBL" id="WWEO01000039">
    <property type="protein sequence ID" value="NCD68670.1"/>
    <property type="molecule type" value="Genomic_DNA"/>
</dbReference>
<dbReference type="PANTHER" id="PTHR43881">
    <property type="entry name" value="GAMMA-GLUTAMYLTRANSPEPTIDASE (AFU_ORTHOLOGUE AFUA_4G13580)"/>
    <property type="match status" value="1"/>
</dbReference>
<dbReference type="InterPro" id="IPR052896">
    <property type="entry name" value="GGT-like_enzyme"/>
</dbReference>
<name>A0A965ZDD3_9SPHI</name>
<reference evidence="2" key="1">
    <citation type="submission" date="2020-01" db="EMBL/GenBank/DDBJ databases">
        <authorList>
            <person name="Seo Y.L."/>
        </authorList>
    </citation>
    <scope>NUCLEOTIDE SEQUENCE</scope>
    <source>
        <strain evidence="2">R11</strain>
    </source>
</reference>
<dbReference type="SUPFAM" id="SSF56235">
    <property type="entry name" value="N-terminal nucleophile aminohydrolases (Ntn hydrolases)"/>
    <property type="match status" value="1"/>
</dbReference>
<keyword evidence="3" id="KW-1185">Reference proteome</keyword>
<sequence length="626" mass="69414">MKRLSALIILVSFTLRLSAQQTQKPMLYGSSWMAVTGKPMAATAGSMIFQQGGNAVDASCAMLAATCTMWDTLSWGGETQVLIYNPKTHKVIAINAMGVAPTGATVEFFKSKGYNFPPEYGPLAATTPGTPGGLIYMLMNYGTMSLSQVLAPAMHMAAGYAIEAQSANTIERDKEMLKTWPYSKKVFLTHPGEKREAPEPGEIFVQKDLLNTLTKMVEAEKTALKQGKTRKEALMAAYDRFYKGDIAREFVRGAQEQGGLITMQDLAKWKPVEEEPLMVNYKGIDVYKLQQWTQGPVMLQALNILENFDLKGMGYNSAKYIHTLYQAMNLAFADRDFYYGDPYFSPKEPIKGLLSKDYAKQRAALIQLDKNDEKIGPGNPYPFEGKINPYIDLLKKRGFEMDTTKRNFAPKHDMGNYSPKEEYQDRLWRGTTSIEAADKEGWVVSVTPSGGWLPACIAGNTGVGMSQRMQSFVLDSTLNPFNVVAPGKRPRVTLSPSLFMKDGKPFLSAAVQGGDTQDQNLIQFFLNVAEFGMTVQKATEAANFNTNQLWLSLGGTKTTDREPKPGQILLNTNTKDAVRDELKKMGYTLSFTERTSGPINAIYFDWKHGSLWGGSSNHGEDYGIGW</sequence>
<proteinExistence type="predicted"/>
<dbReference type="Pfam" id="PF01019">
    <property type="entry name" value="G_glu_transpept"/>
    <property type="match status" value="1"/>
</dbReference>
<dbReference type="Proteomes" id="UP000638732">
    <property type="component" value="Unassembled WGS sequence"/>
</dbReference>
<dbReference type="InterPro" id="IPR029055">
    <property type="entry name" value="Ntn_hydrolases_N"/>
</dbReference>
<gene>
    <name evidence="2" type="ORF">GSY63_04810</name>
</gene>
<organism evidence="2 3">
    <name type="scientific">Mucilaginibacter agri</name>
    <dbReference type="NCBI Taxonomy" id="2695265"/>
    <lineage>
        <taxon>Bacteria</taxon>
        <taxon>Pseudomonadati</taxon>
        <taxon>Bacteroidota</taxon>
        <taxon>Sphingobacteriia</taxon>
        <taxon>Sphingobacteriales</taxon>
        <taxon>Sphingobacteriaceae</taxon>
        <taxon>Mucilaginibacter</taxon>
    </lineage>
</organism>